<accession>A0AAV8RVU5</accession>
<comment type="caution">
    <text evidence="9">The sequence shown here is derived from an EMBL/GenBank/DDBJ whole genome shotgun (WGS) entry which is preliminary data.</text>
</comment>
<evidence type="ECO:0000256" key="4">
    <source>
        <dbReference type="ARBA" id="ARBA00022980"/>
    </source>
</evidence>
<protein>
    <recommendedName>
        <fullName evidence="8">Large ribosomal subunit protein uL15/eL18 domain-containing protein</fullName>
    </recommendedName>
</protein>
<dbReference type="GO" id="GO:0006412">
    <property type="term" value="P:translation"/>
    <property type="evidence" value="ECO:0007669"/>
    <property type="project" value="InterPro"/>
</dbReference>
<evidence type="ECO:0000256" key="3">
    <source>
        <dbReference type="ARBA" id="ARBA00022801"/>
    </source>
</evidence>
<keyword evidence="4" id="KW-0689">Ribosomal protein</keyword>
<keyword evidence="5" id="KW-0687">Ribonucleoprotein</keyword>
<dbReference type="GO" id="GO:0005840">
    <property type="term" value="C:ribosome"/>
    <property type="evidence" value="ECO:0007669"/>
    <property type="project" value="UniProtKB-KW"/>
</dbReference>
<evidence type="ECO:0000313" key="9">
    <source>
        <dbReference type="EMBL" id="KAJ8510487.1"/>
    </source>
</evidence>
<evidence type="ECO:0000313" key="10">
    <source>
        <dbReference type="Proteomes" id="UP001222027"/>
    </source>
</evidence>
<name>A0AAV8RVU5_ENSVE</name>
<dbReference type="InterPro" id="IPR012334">
    <property type="entry name" value="Pectin_lyas_fold"/>
</dbReference>
<evidence type="ECO:0000259" key="8">
    <source>
        <dbReference type="Pfam" id="PF17135"/>
    </source>
</evidence>
<dbReference type="PROSITE" id="PS01106">
    <property type="entry name" value="RIBOSOMAL_L18E"/>
    <property type="match status" value="1"/>
</dbReference>
<dbReference type="SMART" id="SM00710">
    <property type="entry name" value="PbH1"/>
    <property type="match status" value="5"/>
</dbReference>
<keyword evidence="3 7" id="KW-0378">Hydrolase</keyword>
<dbReference type="InterPro" id="IPR011050">
    <property type="entry name" value="Pectin_lyase_fold/virulence"/>
</dbReference>
<dbReference type="PANTHER" id="PTHR31339:SF5">
    <property type="entry name" value="HYDROLASE FAMILY 28 PROTEIN, PUTATIVE, EXPRESSED-RELATED"/>
    <property type="match status" value="1"/>
</dbReference>
<dbReference type="GO" id="GO:0003735">
    <property type="term" value="F:structural constituent of ribosome"/>
    <property type="evidence" value="ECO:0007669"/>
    <property type="project" value="InterPro"/>
</dbReference>
<dbReference type="Gene3D" id="2.160.20.10">
    <property type="entry name" value="Single-stranded right-handed beta-helix, Pectin lyase-like"/>
    <property type="match status" value="1"/>
</dbReference>
<proteinExistence type="inferred from homology"/>
<dbReference type="InterPro" id="IPR036227">
    <property type="entry name" value="Ribosomal_uL15/eL18_sf"/>
</dbReference>
<keyword evidence="6 7" id="KW-0326">Glycosidase</keyword>
<dbReference type="Pfam" id="PF00295">
    <property type="entry name" value="Glyco_hydro_28"/>
    <property type="match status" value="1"/>
</dbReference>
<dbReference type="GO" id="GO:0005975">
    <property type="term" value="P:carbohydrate metabolic process"/>
    <property type="evidence" value="ECO:0007669"/>
    <property type="project" value="InterPro"/>
</dbReference>
<feature type="domain" description="Large ribosomal subunit protein uL15/eL18" evidence="8">
    <location>
        <begin position="36"/>
        <end position="172"/>
    </location>
</feature>
<evidence type="ECO:0000256" key="5">
    <source>
        <dbReference type="ARBA" id="ARBA00023274"/>
    </source>
</evidence>
<dbReference type="InterPro" id="IPR051801">
    <property type="entry name" value="GH28_Enzymes"/>
</dbReference>
<organism evidence="9 10">
    <name type="scientific">Ensete ventricosum</name>
    <name type="common">Abyssinian banana</name>
    <name type="synonym">Musa ensete</name>
    <dbReference type="NCBI Taxonomy" id="4639"/>
    <lineage>
        <taxon>Eukaryota</taxon>
        <taxon>Viridiplantae</taxon>
        <taxon>Streptophyta</taxon>
        <taxon>Embryophyta</taxon>
        <taxon>Tracheophyta</taxon>
        <taxon>Spermatophyta</taxon>
        <taxon>Magnoliopsida</taxon>
        <taxon>Liliopsida</taxon>
        <taxon>Zingiberales</taxon>
        <taxon>Musaceae</taxon>
        <taxon>Ensete</taxon>
    </lineage>
</organism>
<comment type="similarity">
    <text evidence="2 7">Belongs to the glycosyl hydrolase 28 family.</text>
</comment>
<dbReference type="EMBL" id="JAQQAF010000001">
    <property type="protein sequence ID" value="KAJ8510487.1"/>
    <property type="molecule type" value="Genomic_DNA"/>
</dbReference>
<dbReference type="GO" id="GO:0004650">
    <property type="term" value="F:polygalacturonase activity"/>
    <property type="evidence" value="ECO:0007669"/>
    <property type="project" value="InterPro"/>
</dbReference>
<dbReference type="GO" id="GO:1990904">
    <property type="term" value="C:ribonucleoprotein complex"/>
    <property type="evidence" value="ECO:0007669"/>
    <property type="project" value="UniProtKB-KW"/>
</dbReference>
<dbReference type="SUPFAM" id="SSF51126">
    <property type="entry name" value="Pectin lyase-like"/>
    <property type="match status" value="1"/>
</dbReference>
<evidence type="ECO:0000256" key="6">
    <source>
        <dbReference type="ARBA" id="ARBA00023295"/>
    </source>
</evidence>
<reference evidence="9 10" key="1">
    <citation type="submission" date="2022-12" db="EMBL/GenBank/DDBJ databases">
        <title>Chromosome-scale assembly of the Ensete ventricosum genome.</title>
        <authorList>
            <person name="Dussert Y."/>
            <person name="Stocks J."/>
            <person name="Wendawek A."/>
            <person name="Woldeyes F."/>
            <person name="Nichols R.A."/>
            <person name="Borrell J.S."/>
        </authorList>
    </citation>
    <scope>NUCLEOTIDE SEQUENCE [LARGE SCALE GENOMIC DNA]</scope>
    <source>
        <strain evidence="10">cv. Maze</strain>
        <tissue evidence="9">Seeds</tissue>
    </source>
</reference>
<dbReference type="Pfam" id="PF17135">
    <property type="entry name" value="Ribosomal_L18"/>
    <property type="match status" value="1"/>
</dbReference>
<gene>
    <name evidence="9" type="ORF">OPV22_000921</name>
</gene>
<comment type="similarity">
    <text evidence="1">Belongs to the eukaryotic ribosomal protein eL18 family.</text>
</comment>
<dbReference type="InterPro" id="IPR021131">
    <property type="entry name" value="Ribosomal_uL15/eL18"/>
</dbReference>
<dbReference type="SUPFAM" id="SSF52080">
    <property type="entry name" value="Ribosomal proteins L15p and L18e"/>
    <property type="match status" value="1"/>
</dbReference>
<dbReference type="InterPro" id="IPR000743">
    <property type="entry name" value="Glyco_hydro_28"/>
</dbReference>
<keyword evidence="10" id="KW-1185">Reference proteome</keyword>
<dbReference type="Proteomes" id="UP001222027">
    <property type="component" value="Unassembled WGS sequence"/>
</dbReference>
<sequence length="574" mass="62215">MNGALDYGAKAYPPVSISLPAAGARRPAPPPPNPMMFLVRRTGNKFNTVILKRLFMSKINRPPISLKRLITFLQGKHDKIAVIVGTVTDDKRVYDVPALKVTALKFTETVRARILKSGGECLTFHQLSLRAPLGQNMVLLRGPKNAREAVKHFGKAPGVPHSYTNPYARSKVDSGLLLPPCLKGGIHEEAKAIVILILAVADAIEVSGSSDGYCNYNHISTPRPHNAIIIGSQDSSQWPIVESLPSYGQGLDLPGARHRSLINGYNLTDVVITGDNGTIDGQGLVWWEWFYSHSLNYSRPHLLELVNSNDIVVSNLTFLNSPAWSIHPVYCRNVEIQNITIHASSDSPYTNGIVPDSCSNLCIEDCSIDVGHDAIALKSGWDNYGISYGTPSTYIHISKVHLQTPLGSALAFGSEMSGGISFIYVEHLHIDNSLTGINFKTTRGRGGVIEDIVVSNVEMENVREAFRFTGHCGGHPNDEYDPDALPKIKQVTLKNIVGTNISTAGFFSGIENDPFTAICLSNIALSVTSDPSNSWSCSNVSGYSESVFPDPCSDLNSNSSFSCFSLDFTAAAVA</sequence>
<dbReference type="PANTHER" id="PTHR31339">
    <property type="entry name" value="PECTIN LYASE-RELATED"/>
    <property type="match status" value="1"/>
</dbReference>
<dbReference type="InterPro" id="IPR021132">
    <property type="entry name" value="Ribosomal_eL18/eL18-A/B/_CS"/>
</dbReference>
<dbReference type="AlphaFoldDB" id="A0AAV8RVU5"/>
<dbReference type="InterPro" id="IPR006626">
    <property type="entry name" value="PbH1"/>
</dbReference>
<dbReference type="Gene3D" id="3.100.10.10">
    <property type="match status" value="1"/>
</dbReference>
<evidence type="ECO:0000256" key="2">
    <source>
        <dbReference type="ARBA" id="ARBA00008834"/>
    </source>
</evidence>
<evidence type="ECO:0000256" key="7">
    <source>
        <dbReference type="RuleBase" id="RU361169"/>
    </source>
</evidence>
<evidence type="ECO:0000256" key="1">
    <source>
        <dbReference type="ARBA" id="ARBA00006815"/>
    </source>
</evidence>